<dbReference type="InterPro" id="IPR046513">
    <property type="entry name" value="DUF6691"/>
</dbReference>
<organism evidence="2 3">
    <name type="scientific">Winogradskyella poriferorum</name>
    <dbReference type="NCBI Taxonomy" id="307627"/>
    <lineage>
        <taxon>Bacteria</taxon>
        <taxon>Pseudomonadati</taxon>
        <taxon>Bacteroidota</taxon>
        <taxon>Flavobacteriia</taxon>
        <taxon>Flavobacteriales</taxon>
        <taxon>Flavobacteriaceae</taxon>
        <taxon>Winogradskyella</taxon>
    </lineage>
</organism>
<name>A0ABU7W928_9FLAO</name>
<dbReference type="RefSeq" id="WP_331811175.1">
    <property type="nucleotide sequence ID" value="NZ_JAZHOU010000008.1"/>
</dbReference>
<keyword evidence="1" id="KW-0812">Transmembrane</keyword>
<feature type="transmembrane region" description="Helical" evidence="1">
    <location>
        <begin position="79"/>
        <end position="106"/>
    </location>
</feature>
<feature type="transmembrane region" description="Helical" evidence="1">
    <location>
        <begin position="112"/>
        <end position="132"/>
    </location>
</feature>
<feature type="transmembrane region" description="Helical" evidence="1">
    <location>
        <begin position="39"/>
        <end position="58"/>
    </location>
</feature>
<dbReference type="Pfam" id="PF20398">
    <property type="entry name" value="DUF6691"/>
    <property type="match status" value="1"/>
</dbReference>
<evidence type="ECO:0000256" key="1">
    <source>
        <dbReference type="SAM" id="Phobius"/>
    </source>
</evidence>
<proteinExistence type="predicted"/>
<keyword evidence="1" id="KW-1133">Transmembrane helix</keyword>
<sequence length="138" mass="15344">MKNFLKFFLVGIFFGIVLVKSEAVSWYRIYEMFKFQSFHMYGIIGTAVFTGIILLLIAKKKHLKTTQGTYLRVPLKDKGLIRYIAGGSIFGLGWALCGACPGPMYILVGTGVFSILIVIAATLVGTFVYGLLKRKLPH</sequence>
<keyword evidence="1" id="KW-0472">Membrane</keyword>
<dbReference type="Proteomes" id="UP001356704">
    <property type="component" value="Unassembled WGS sequence"/>
</dbReference>
<protein>
    <submittedName>
        <fullName evidence="2">DUF6691 family protein</fullName>
    </submittedName>
</protein>
<keyword evidence="3" id="KW-1185">Reference proteome</keyword>
<dbReference type="EMBL" id="JAZHOU010000008">
    <property type="protein sequence ID" value="MEF3080475.1"/>
    <property type="molecule type" value="Genomic_DNA"/>
</dbReference>
<evidence type="ECO:0000313" key="3">
    <source>
        <dbReference type="Proteomes" id="UP001356704"/>
    </source>
</evidence>
<gene>
    <name evidence="2" type="ORF">V1468_15780</name>
</gene>
<accession>A0ABU7W928</accession>
<evidence type="ECO:0000313" key="2">
    <source>
        <dbReference type="EMBL" id="MEF3080475.1"/>
    </source>
</evidence>
<reference evidence="2 3" key="1">
    <citation type="submission" date="2024-02" db="EMBL/GenBank/DDBJ databases">
        <title>Winogradskyella poriferorum JCM 12885.</title>
        <authorList>
            <person name="Zhang D.-F."/>
            <person name="Fu Z.-Y."/>
        </authorList>
    </citation>
    <scope>NUCLEOTIDE SEQUENCE [LARGE SCALE GENOMIC DNA]</scope>
    <source>
        <strain evidence="2 3">JCM 12885</strain>
    </source>
</reference>
<comment type="caution">
    <text evidence="2">The sequence shown here is derived from an EMBL/GenBank/DDBJ whole genome shotgun (WGS) entry which is preliminary data.</text>
</comment>